<sequence>MAFRRPITTLGGLLWWTNIRQDLYFIMQEHHIGFPVWPYKYRIVMRENRMEIANSNDIEEIEFDWQYLQTHAVPRINERIDLSKAAKHLKSLSLLEIVLSVIKTLI</sequence>
<accession>B8HM02</accession>
<dbReference type="EMBL" id="CP001344">
    <property type="protein sequence ID" value="ACL45362.1"/>
    <property type="molecule type" value="Genomic_DNA"/>
</dbReference>
<reference evidence="1" key="1">
    <citation type="submission" date="2009-01" db="EMBL/GenBank/DDBJ databases">
        <title>Complete sequence of chromosome Cyanothece sp. PCC 7425.</title>
        <authorList>
            <consortium name="US DOE Joint Genome Institute"/>
            <person name="Lucas S."/>
            <person name="Copeland A."/>
            <person name="Lapidus A."/>
            <person name="Glavina del Rio T."/>
            <person name="Dalin E."/>
            <person name="Tice H."/>
            <person name="Bruce D."/>
            <person name="Goodwin L."/>
            <person name="Pitluck S."/>
            <person name="Sims D."/>
            <person name="Meineke L."/>
            <person name="Brettin T."/>
            <person name="Detter J.C."/>
            <person name="Han C."/>
            <person name="Larimer F."/>
            <person name="Land M."/>
            <person name="Hauser L."/>
            <person name="Kyrpides N."/>
            <person name="Ovchinnikova G."/>
            <person name="Liberton M."/>
            <person name="Stoeckel J."/>
            <person name="Banerjee A."/>
            <person name="Singh A."/>
            <person name="Page L."/>
            <person name="Sato H."/>
            <person name="Zhao L."/>
            <person name="Sherman L."/>
            <person name="Pakrasi H."/>
            <person name="Richardson P."/>
        </authorList>
    </citation>
    <scope>NUCLEOTIDE SEQUENCE</scope>
    <source>
        <strain evidence="1">PCC 7425</strain>
    </source>
</reference>
<dbReference type="KEGG" id="cyn:Cyan7425_3028"/>
<dbReference type="STRING" id="395961.Cyan7425_3028"/>
<evidence type="ECO:0000313" key="1">
    <source>
        <dbReference type="EMBL" id="ACL45362.1"/>
    </source>
</evidence>
<name>B8HM02_CYAP4</name>
<proteinExistence type="predicted"/>
<dbReference type="OrthoDB" id="2873592at2"/>
<organism evidence="1">
    <name type="scientific">Cyanothece sp. (strain PCC 7425 / ATCC 29141)</name>
    <dbReference type="NCBI Taxonomy" id="395961"/>
    <lineage>
        <taxon>Bacteria</taxon>
        <taxon>Bacillati</taxon>
        <taxon>Cyanobacteriota</taxon>
        <taxon>Cyanophyceae</taxon>
        <taxon>Gomontiellales</taxon>
        <taxon>Cyanothecaceae</taxon>
        <taxon>Cyanothece</taxon>
    </lineage>
</organism>
<dbReference type="eggNOG" id="ENOG50341EN">
    <property type="taxonomic scope" value="Bacteria"/>
</dbReference>
<gene>
    <name evidence="1" type="ordered locus">Cyan7425_3028</name>
</gene>
<protein>
    <submittedName>
        <fullName evidence="1">Uncharacterized protein</fullName>
    </submittedName>
</protein>
<dbReference type="AlphaFoldDB" id="B8HM02"/>
<dbReference type="HOGENOM" id="CLU_2245439_0_0_3"/>